<dbReference type="RGD" id="1302944">
    <property type="gene designation" value="Bcap31"/>
</dbReference>
<dbReference type="AGR" id="RGD:1302944"/>
<keyword evidence="1" id="KW-0675">Receptor</keyword>
<evidence type="ECO:0000313" key="3">
    <source>
        <dbReference type="RGD" id="1302944"/>
    </source>
</evidence>
<dbReference type="EMBL" id="CH474099">
    <property type="protein sequence ID" value="EDL85035.1"/>
    <property type="molecule type" value="Genomic_DNA"/>
</dbReference>
<organism evidence="1 2">
    <name type="scientific">Rattus norvegicus</name>
    <name type="common">Rat</name>
    <dbReference type="NCBI Taxonomy" id="10116"/>
    <lineage>
        <taxon>Eukaryota</taxon>
        <taxon>Metazoa</taxon>
        <taxon>Chordata</taxon>
        <taxon>Craniata</taxon>
        <taxon>Vertebrata</taxon>
        <taxon>Euteleostomi</taxon>
        <taxon>Mammalia</taxon>
        <taxon>Eutheria</taxon>
        <taxon>Euarchontoglires</taxon>
        <taxon>Glires</taxon>
        <taxon>Rodentia</taxon>
        <taxon>Myomorpha</taxon>
        <taxon>Muroidea</taxon>
        <taxon>Muridae</taxon>
        <taxon>Murinae</taxon>
        <taxon>Rattus</taxon>
    </lineage>
</organism>
<evidence type="ECO:0000313" key="1">
    <source>
        <dbReference type="EMBL" id="EDL85035.1"/>
    </source>
</evidence>
<gene>
    <name evidence="1 3" type="primary">Bcap31</name>
    <name evidence="1" type="ORF">rCG_43863</name>
</gene>
<dbReference type="Proteomes" id="UP000234681">
    <property type="component" value="Chromosome 1"/>
</dbReference>
<accession>A6KRW9</accession>
<protein>
    <submittedName>
        <fullName evidence="1">B-cell receptor-associated protein 31, isoform CRA_d</fullName>
    </submittedName>
</protein>
<sequence>MLTASLEPSLSLWYLVYSLPFPQFSSMAYRSFWPHYTYYSYTKKDLIVVHSQ</sequence>
<reference evidence="2" key="1">
    <citation type="submission" date="2005-09" db="EMBL/GenBank/DDBJ databases">
        <authorList>
            <person name="Mural R.J."/>
            <person name="Li P.W."/>
            <person name="Adams M.D."/>
            <person name="Amanatides P.G."/>
            <person name="Baden-Tillson H."/>
            <person name="Barnstead M."/>
            <person name="Chin S.H."/>
            <person name="Dew I."/>
            <person name="Evans C.A."/>
            <person name="Ferriera S."/>
            <person name="Flanigan M."/>
            <person name="Fosler C."/>
            <person name="Glodek A."/>
            <person name="Gu Z."/>
            <person name="Holt R.A."/>
            <person name="Jennings D."/>
            <person name="Kraft C.L."/>
            <person name="Lu F."/>
            <person name="Nguyen T."/>
            <person name="Nusskern D.R."/>
            <person name="Pfannkoch C.M."/>
            <person name="Sitter C."/>
            <person name="Sutton G.G."/>
            <person name="Venter J.C."/>
            <person name="Wang Z."/>
            <person name="Woodage T."/>
            <person name="Zheng X.H."/>
            <person name="Zhong F."/>
        </authorList>
    </citation>
    <scope>NUCLEOTIDE SEQUENCE [LARGE SCALE GENOMIC DNA]</scope>
    <source>
        <strain>BN</strain>
        <strain evidence="2">Sprague-Dawley</strain>
    </source>
</reference>
<proteinExistence type="predicted"/>
<name>A6KRW9_RAT</name>
<dbReference type="AlphaFoldDB" id="A6KRW9"/>
<evidence type="ECO:0000313" key="2">
    <source>
        <dbReference type="Proteomes" id="UP000234681"/>
    </source>
</evidence>